<dbReference type="Bgee" id="ENSNBRG00000000972">
    <property type="expression patterns" value="Expressed in liver and 3 other cell types or tissues"/>
</dbReference>
<feature type="domain" description="Reverse transcriptase" evidence="2">
    <location>
        <begin position="135"/>
        <end position="403"/>
    </location>
</feature>
<dbReference type="SUPFAM" id="SSF56672">
    <property type="entry name" value="DNA/RNA polymerases"/>
    <property type="match status" value="1"/>
</dbReference>
<feature type="signal peptide" evidence="1">
    <location>
        <begin position="1"/>
        <end position="33"/>
    </location>
</feature>
<sequence>MVQFQTRFCGSPLKSLLEVILLLIKLLRKGTNSGCLLSDHKQINDRFRSFYCQLYTSSTTATVTEITNFLNALDIPTLPEAARGLLDADFTLEEIRNAICSFPNGKACGPDGFGIELYKTHIDVIAPLLLRMVNCAVLNGSFPHSFYDAHICLLLKKDRDETNVSSYRPLSLLNSDQKIIAKVLTNRLNKHIGSLIHPDQSGFIPNRFSFSNTRCLLNAMYSTTLPNSAVISLDAQQAFDQVEWSYLFATLEKFGFGSNFLNMIKLLYACPRSSVLTNHERSLPFLLYRGTRQGCCLSPMLFALALEPLAIAIRANSHISGINCGASEYTIGLYADDIILALSDLKISLPPLLELIDSFGHLSGFTINWKKSVLMPLSSGLGPDFLSSLPFKVSQDYFSYLGI</sequence>
<organism evidence="3 4">
    <name type="scientific">Neolamprologus brichardi</name>
    <name type="common">Fairy cichlid</name>
    <name type="synonym">Lamprologus brichardi</name>
    <dbReference type="NCBI Taxonomy" id="32507"/>
    <lineage>
        <taxon>Eukaryota</taxon>
        <taxon>Metazoa</taxon>
        <taxon>Chordata</taxon>
        <taxon>Craniata</taxon>
        <taxon>Vertebrata</taxon>
        <taxon>Euteleostomi</taxon>
        <taxon>Actinopterygii</taxon>
        <taxon>Neopterygii</taxon>
        <taxon>Teleostei</taxon>
        <taxon>Neoteleostei</taxon>
        <taxon>Acanthomorphata</taxon>
        <taxon>Ovalentaria</taxon>
        <taxon>Cichlomorphae</taxon>
        <taxon>Cichliformes</taxon>
        <taxon>Cichlidae</taxon>
        <taxon>African cichlids</taxon>
        <taxon>Pseudocrenilabrinae</taxon>
        <taxon>Lamprologini</taxon>
        <taxon>Neolamprologus</taxon>
    </lineage>
</organism>
<dbReference type="CDD" id="cd01650">
    <property type="entry name" value="RT_nLTR_like"/>
    <property type="match status" value="1"/>
</dbReference>
<dbReference type="PROSITE" id="PS50878">
    <property type="entry name" value="RT_POL"/>
    <property type="match status" value="1"/>
</dbReference>
<dbReference type="GeneTree" id="ENSGT00940000163630"/>
<dbReference type="AlphaFoldDB" id="A0A3Q4M2U9"/>
<dbReference type="InterPro" id="IPR000477">
    <property type="entry name" value="RT_dom"/>
</dbReference>
<dbReference type="Proteomes" id="UP000261580">
    <property type="component" value="Unassembled WGS sequence"/>
</dbReference>
<keyword evidence="1" id="KW-0732">Signal</keyword>
<reference evidence="3" key="1">
    <citation type="submission" date="2025-08" db="UniProtKB">
        <authorList>
            <consortium name="Ensembl"/>
        </authorList>
    </citation>
    <scope>IDENTIFICATION</scope>
</reference>
<reference evidence="3" key="2">
    <citation type="submission" date="2025-09" db="UniProtKB">
        <authorList>
            <consortium name="Ensembl"/>
        </authorList>
    </citation>
    <scope>IDENTIFICATION</scope>
</reference>
<accession>A0A3Q4M2U9</accession>
<evidence type="ECO:0000256" key="1">
    <source>
        <dbReference type="SAM" id="SignalP"/>
    </source>
</evidence>
<protein>
    <recommendedName>
        <fullName evidence="2">Reverse transcriptase domain-containing protein</fullName>
    </recommendedName>
</protein>
<dbReference type="Ensembl" id="ENSNBRT00000001193.1">
    <property type="protein sequence ID" value="ENSNBRP00000001139.1"/>
    <property type="gene ID" value="ENSNBRG00000000972.1"/>
</dbReference>
<dbReference type="InterPro" id="IPR043502">
    <property type="entry name" value="DNA/RNA_pol_sf"/>
</dbReference>
<dbReference type="Pfam" id="PF00078">
    <property type="entry name" value="RVT_1"/>
    <property type="match status" value="1"/>
</dbReference>
<name>A0A3Q4M2U9_NEOBR</name>
<evidence type="ECO:0000313" key="4">
    <source>
        <dbReference type="Proteomes" id="UP000261580"/>
    </source>
</evidence>
<dbReference type="PANTHER" id="PTHR31635:SF196">
    <property type="entry name" value="REVERSE TRANSCRIPTASE DOMAIN-CONTAINING PROTEIN-RELATED"/>
    <property type="match status" value="1"/>
</dbReference>
<dbReference type="PANTHER" id="PTHR31635">
    <property type="entry name" value="REVERSE TRANSCRIPTASE DOMAIN-CONTAINING PROTEIN-RELATED"/>
    <property type="match status" value="1"/>
</dbReference>
<dbReference type="OMA" id="NCGASEY"/>
<dbReference type="STRING" id="32507.ENSNBRP00000001139"/>
<keyword evidence="4" id="KW-1185">Reference proteome</keyword>
<evidence type="ECO:0000313" key="3">
    <source>
        <dbReference type="Ensembl" id="ENSNBRP00000001139.1"/>
    </source>
</evidence>
<feature type="chain" id="PRO_5018726072" description="Reverse transcriptase domain-containing protein" evidence="1">
    <location>
        <begin position="34"/>
        <end position="403"/>
    </location>
</feature>
<evidence type="ECO:0000259" key="2">
    <source>
        <dbReference type="PROSITE" id="PS50878"/>
    </source>
</evidence>
<proteinExistence type="predicted"/>